<dbReference type="InterPro" id="IPR003692">
    <property type="entry name" value="Hydantoinase_B"/>
</dbReference>
<gene>
    <name evidence="5" type="ORF">Dace_0354</name>
</gene>
<dbReference type="RefSeq" id="WP_006002530.1">
    <property type="nucleotide sequence ID" value="NZ_AAEW02000022.1"/>
</dbReference>
<evidence type="ECO:0000313" key="5">
    <source>
        <dbReference type="EMBL" id="EAT14555.1"/>
    </source>
</evidence>
<dbReference type="Pfam" id="PF02538">
    <property type="entry name" value="Hydantoinase_B"/>
    <property type="match status" value="1"/>
</dbReference>
<feature type="domain" description="Hydantoinase/oxoprolinase N-terminal" evidence="4">
    <location>
        <begin position="10"/>
        <end position="208"/>
    </location>
</feature>
<accession>Q1JWC8</accession>
<dbReference type="Pfam" id="PF05378">
    <property type="entry name" value="Hydant_A_N"/>
    <property type="match status" value="1"/>
</dbReference>
<evidence type="ECO:0000259" key="2">
    <source>
        <dbReference type="Pfam" id="PF01968"/>
    </source>
</evidence>
<keyword evidence="6" id="KW-1185">Reference proteome</keyword>
<dbReference type="GO" id="GO:0005829">
    <property type="term" value="C:cytosol"/>
    <property type="evidence" value="ECO:0007669"/>
    <property type="project" value="TreeGrafter"/>
</dbReference>
<dbReference type="GO" id="GO:0006749">
    <property type="term" value="P:glutathione metabolic process"/>
    <property type="evidence" value="ECO:0007669"/>
    <property type="project" value="TreeGrafter"/>
</dbReference>
<evidence type="ECO:0000313" key="6">
    <source>
        <dbReference type="Proteomes" id="UP000005695"/>
    </source>
</evidence>
<dbReference type="InterPro" id="IPR008040">
    <property type="entry name" value="Hydant_A_N"/>
</dbReference>
<dbReference type="Pfam" id="PF01968">
    <property type="entry name" value="Hydantoinase_A"/>
    <property type="match status" value="1"/>
</dbReference>
<evidence type="ECO:0000259" key="3">
    <source>
        <dbReference type="Pfam" id="PF02538"/>
    </source>
</evidence>
<organism evidence="5 6">
    <name type="scientific">Desulfuromonas acetoxidans (strain DSM 684 / 11070)</name>
    <dbReference type="NCBI Taxonomy" id="281689"/>
    <lineage>
        <taxon>Bacteria</taxon>
        <taxon>Pseudomonadati</taxon>
        <taxon>Thermodesulfobacteriota</taxon>
        <taxon>Desulfuromonadia</taxon>
        <taxon>Desulfuromonadales</taxon>
        <taxon>Desulfuromonadaceae</taxon>
        <taxon>Desulfuromonas</taxon>
    </lineage>
</organism>
<evidence type="ECO:0000259" key="4">
    <source>
        <dbReference type="Pfam" id="PF05378"/>
    </source>
</evidence>
<feature type="domain" description="Hydantoinase B/oxoprolinase" evidence="3">
    <location>
        <begin position="718"/>
        <end position="1226"/>
    </location>
</feature>
<feature type="domain" description="Hydantoinase A/oxoprolinase" evidence="2">
    <location>
        <begin position="228"/>
        <end position="522"/>
    </location>
</feature>
<dbReference type="Proteomes" id="UP000005695">
    <property type="component" value="Unassembled WGS sequence"/>
</dbReference>
<name>Q1JWC8_DESA6</name>
<evidence type="ECO:0000256" key="1">
    <source>
        <dbReference type="ARBA" id="ARBA00010403"/>
    </source>
</evidence>
<comment type="caution">
    <text evidence="5">The sequence shown here is derived from an EMBL/GenBank/DDBJ whole genome shotgun (WGS) entry which is preliminary data.</text>
</comment>
<keyword evidence="5" id="KW-0378">Hydrolase</keyword>
<proteinExistence type="inferred from homology"/>
<dbReference type="AlphaFoldDB" id="Q1JWC8"/>
<sequence>MMAAPWSGIRFAIDRGGTFTDVYAQLPDGRSFVHKLLSEDPRNYTDAPREGIRRILEQIGGEALPEQFSAEGIVSVRMGTTVATNALLEHKGAKTALLISEGFADLLQIGDQTRPELFALHIQRPIPLYDEVVEISERIRPAQPKEQADAVGCDGRGYRILLAPQVGQVRAQLQHLRQQGYDSVAVVFAHGYACPGHEQQVGALARELGFTQVSLSHEVMPTARLVARGDTTVVDAYLTPKIRQYSDGFCNGFSDGLAHCELRFMTSDGGLVPAENFNGSRALLSGPAGGVVGFAQTCQRAFPDRPVIGFDMGGTSTDVSRFDGDYDLIQQSEIAGTRIQAPQLNIQTVAAGGGSRLFFRHGMFEVGPESAGAHPGPVCYRKGGHLTVTDANLLLGRLQPDFFPKIFGEDEQQPLDLDATRQAFAVLTNEVNQWLSEQERPPMTAEQVAAGILDVANEQMARPVRAVSVQKGFDLAEHVLACFGGAGGQHACAMARKLGMETIFIHRHAGILSAYGMELAQPVCELQQAACGELTTEGVAKLDLVQQQLAEQAYQTLIAQGVERQQIDSHVYLNLRYAGTDHAMMVMRPEDGDYGRAFREAYRREYGFELQATIEVDDVRVRAVARQSASLTECAVAAVQLPESLATVACYFDGAYHETPVCLWRDDCADTTLVGPALLIRDTATVVVEPGCKACFNADGDLSISVDARVQTSTTALDPVQLALFSNRFMSIAEQMGYALQRTAISTNIKERCDFSCALFDADGALIANAPHTPVHLGAMGEAVRAQIAVNDEPLQPGDVLLSNHPAMGGSHLPDMTVITPLWHDGRIVMYVANRGHHADIGGVTPGSMPPFSRRLDEEGCAIRRMKLVDGGVFQEARLREVLQAAGSRRLDDNLSDFRAQVAANQCGCRLLEGLIGQLGLLCVQAYMGYIQDHAEAAVRDGLLRLVAQHGGKQQLVAEDFLDDGTAVRLTVDIDPQGLAHFDFRDSDAQQWGNLNAPLAVTWSAILYALRCLVAEPIPLNHGCLRPVRLSVAEGSILAPDQLAAVVGGNVLTSQRIVDVLFKAFGCVAASQGCMNNLTFGNEQFGYYETVGGGSGAGPDWDGCSGVHSHMTNTRITDPEILELRYPVLLRQFAIRYGSGGCGRHPGGNGLIRELEFLQPLTASILSERRVFAPYGLEGGGSGRCGRNRVWVAGRGWINLTGKNSVAVAAGDRLRIETPGGGGFGKCDDRCASSAMIQQCGKRMGGC</sequence>
<protein>
    <submittedName>
        <fullName evidence="5">5-oxoprolinase (ATP-hydrolyzing)</fullName>
        <ecNumber evidence="5">3.5.2.9</ecNumber>
    </submittedName>
</protein>
<dbReference type="EMBL" id="AAEW02000022">
    <property type="protein sequence ID" value="EAT14555.1"/>
    <property type="molecule type" value="Genomic_DNA"/>
</dbReference>
<dbReference type="PANTHER" id="PTHR11365">
    <property type="entry name" value="5-OXOPROLINASE RELATED"/>
    <property type="match status" value="1"/>
</dbReference>
<comment type="similarity">
    <text evidence="1">Belongs to the oxoprolinase family.</text>
</comment>
<reference evidence="5" key="2">
    <citation type="submission" date="2006-05" db="EMBL/GenBank/DDBJ databases">
        <title>Sequencing of the draft genome and assembly of Desulfuromonas acetoxidans DSM 684.</title>
        <authorList>
            <consortium name="US DOE Joint Genome Institute (JGI-PGF)"/>
            <person name="Copeland A."/>
            <person name="Lucas S."/>
            <person name="Lapidus A."/>
            <person name="Barry K."/>
            <person name="Detter J.C."/>
            <person name="Glavina del Rio T."/>
            <person name="Hammon N."/>
            <person name="Israni S."/>
            <person name="Dalin E."/>
            <person name="Tice H."/>
            <person name="Bruce D."/>
            <person name="Pitluck S."/>
            <person name="Richardson P."/>
        </authorList>
    </citation>
    <scope>NUCLEOTIDE SEQUENCE [LARGE SCALE GENOMIC DNA]</scope>
    <source>
        <strain evidence="5">DSM 684</strain>
    </source>
</reference>
<dbReference type="PANTHER" id="PTHR11365:SF2">
    <property type="entry name" value="5-OXOPROLINASE"/>
    <property type="match status" value="1"/>
</dbReference>
<dbReference type="EC" id="3.5.2.9" evidence="5"/>
<reference evidence="5" key="1">
    <citation type="submission" date="2006-05" db="EMBL/GenBank/DDBJ databases">
        <title>Annotation of the draft genome assembly of Desulfuromonas acetoxidans DSM 684.</title>
        <authorList>
            <consortium name="US DOE Joint Genome Institute (JGI-ORNL)"/>
            <person name="Larimer F."/>
            <person name="Land M."/>
            <person name="Hauser L."/>
        </authorList>
    </citation>
    <scope>NUCLEOTIDE SEQUENCE [LARGE SCALE GENOMIC DNA]</scope>
    <source>
        <strain evidence="5">DSM 684</strain>
    </source>
</reference>
<dbReference type="InterPro" id="IPR045079">
    <property type="entry name" value="Oxoprolinase-like"/>
</dbReference>
<dbReference type="InterPro" id="IPR002821">
    <property type="entry name" value="Hydantoinase_A"/>
</dbReference>
<dbReference type="GO" id="GO:0017168">
    <property type="term" value="F:5-oxoprolinase (ATP-hydrolyzing) activity"/>
    <property type="evidence" value="ECO:0007669"/>
    <property type="project" value="UniProtKB-EC"/>
</dbReference>